<sequence>MTMDAESFIKHIRVLRSNLTKLMNELEVLLEASESNIHEVAVAWECMKPKYEELRIQDTKVYESLLETATEEQLMAEIETCDNYIKRFTEVRLKCEKLQEETKNMNQLAIIGSSKQTDSCNAAENNLMGKRKFKLPQIKLNHMMGML</sequence>
<dbReference type="Proteomes" id="UP001516400">
    <property type="component" value="Unassembled WGS sequence"/>
</dbReference>
<protein>
    <submittedName>
        <fullName evidence="1">Uncharacterized protein</fullName>
    </submittedName>
</protein>
<organism evidence="1 2">
    <name type="scientific">Cryptolaemus montrouzieri</name>
    <dbReference type="NCBI Taxonomy" id="559131"/>
    <lineage>
        <taxon>Eukaryota</taxon>
        <taxon>Metazoa</taxon>
        <taxon>Ecdysozoa</taxon>
        <taxon>Arthropoda</taxon>
        <taxon>Hexapoda</taxon>
        <taxon>Insecta</taxon>
        <taxon>Pterygota</taxon>
        <taxon>Neoptera</taxon>
        <taxon>Endopterygota</taxon>
        <taxon>Coleoptera</taxon>
        <taxon>Polyphaga</taxon>
        <taxon>Cucujiformia</taxon>
        <taxon>Coccinelloidea</taxon>
        <taxon>Coccinellidae</taxon>
        <taxon>Scymninae</taxon>
        <taxon>Scymnini</taxon>
        <taxon>Cryptolaemus</taxon>
    </lineage>
</organism>
<evidence type="ECO:0000313" key="1">
    <source>
        <dbReference type="EMBL" id="KAL3283839.1"/>
    </source>
</evidence>
<feature type="non-terminal residue" evidence="1">
    <location>
        <position position="147"/>
    </location>
</feature>
<keyword evidence="2" id="KW-1185">Reference proteome</keyword>
<proteinExistence type="predicted"/>
<accession>A0ABD2NZC9</accession>
<name>A0ABD2NZC9_9CUCU</name>
<reference evidence="1 2" key="1">
    <citation type="journal article" date="2021" name="BMC Biol.">
        <title>Horizontally acquired antibacterial genes associated with adaptive radiation of ladybird beetles.</title>
        <authorList>
            <person name="Li H.S."/>
            <person name="Tang X.F."/>
            <person name="Huang Y.H."/>
            <person name="Xu Z.Y."/>
            <person name="Chen M.L."/>
            <person name="Du X.Y."/>
            <person name="Qiu B.Y."/>
            <person name="Chen P.T."/>
            <person name="Zhang W."/>
            <person name="Slipinski A."/>
            <person name="Escalona H.E."/>
            <person name="Waterhouse R.M."/>
            <person name="Zwick A."/>
            <person name="Pang H."/>
        </authorList>
    </citation>
    <scope>NUCLEOTIDE SEQUENCE [LARGE SCALE GENOMIC DNA]</scope>
    <source>
        <strain evidence="1">SYSU2018</strain>
    </source>
</reference>
<evidence type="ECO:0000313" key="2">
    <source>
        <dbReference type="Proteomes" id="UP001516400"/>
    </source>
</evidence>
<dbReference type="EMBL" id="JABFTP020000165">
    <property type="protein sequence ID" value="KAL3283839.1"/>
    <property type="molecule type" value="Genomic_DNA"/>
</dbReference>
<gene>
    <name evidence="1" type="ORF">HHI36_018009</name>
</gene>
<dbReference type="AlphaFoldDB" id="A0ABD2NZC9"/>
<comment type="caution">
    <text evidence="1">The sequence shown here is derived from an EMBL/GenBank/DDBJ whole genome shotgun (WGS) entry which is preliminary data.</text>
</comment>